<feature type="compositionally biased region" description="Basic and acidic residues" evidence="1">
    <location>
        <begin position="801"/>
        <end position="816"/>
    </location>
</feature>
<evidence type="ECO:0000313" key="3">
    <source>
        <dbReference type="EMBL" id="AEM39987.1"/>
    </source>
</evidence>
<evidence type="ECO:0000256" key="1">
    <source>
        <dbReference type="SAM" id="MobiDB-lite"/>
    </source>
</evidence>
<reference evidence="3 4" key="1">
    <citation type="journal article" date="2011" name="J. Bacteriol.">
        <title>Complete genome sequence of the industrial strain Ketogulonicigenium vulgare WSH-001.</title>
        <authorList>
            <person name="Liu L."/>
            <person name="Li Y."/>
            <person name="Zhang J."/>
            <person name="Zhou Z."/>
            <person name="Liu J."/>
            <person name="Li X."/>
            <person name="Zhou J."/>
            <person name="Du G."/>
            <person name="Wang L."/>
            <person name="Chen J."/>
        </authorList>
    </citation>
    <scope>NUCLEOTIDE SEQUENCE [LARGE SCALE GENOMIC DNA]</scope>
    <source>
        <strain evidence="3 4">WSH-001</strain>
    </source>
</reference>
<name>F9Y8H8_KETVW</name>
<dbReference type="PATRIC" id="fig|759362.5.peg.159"/>
<feature type="compositionally biased region" description="Basic and acidic residues" evidence="1">
    <location>
        <begin position="690"/>
        <end position="702"/>
    </location>
</feature>
<dbReference type="AlphaFoldDB" id="F9Y8H8"/>
<dbReference type="InterPro" id="IPR012683">
    <property type="entry name" value="CHP02302_TM"/>
</dbReference>
<keyword evidence="4" id="KW-1185">Reference proteome</keyword>
<evidence type="ECO:0000256" key="2">
    <source>
        <dbReference type="SAM" id="Phobius"/>
    </source>
</evidence>
<evidence type="ECO:0008006" key="5">
    <source>
        <dbReference type="Google" id="ProtNLM"/>
    </source>
</evidence>
<feature type="region of interest" description="Disordered" evidence="1">
    <location>
        <begin position="509"/>
        <end position="528"/>
    </location>
</feature>
<evidence type="ECO:0000313" key="4">
    <source>
        <dbReference type="Proteomes" id="UP000000692"/>
    </source>
</evidence>
<dbReference type="Proteomes" id="UP000000692">
    <property type="component" value="Chromosome"/>
</dbReference>
<dbReference type="OrthoDB" id="8477685at2"/>
<gene>
    <name evidence="3" type="ordered locus">KVU_0148</name>
</gene>
<feature type="transmembrane region" description="Helical" evidence="2">
    <location>
        <begin position="32"/>
        <end position="52"/>
    </location>
</feature>
<keyword evidence="2" id="KW-0472">Membrane</keyword>
<feature type="region of interest" description="Disordered" evidence="1">
    <location>
        <begin position="610"/>
        <end position="816"/>
    </location>
</feature>
<protein>
    <recommendedName>
        <fullName evidence="5">ATPase</fullName>
    </recommendedName>
</protein>
<dbReference type="EMBL" id="CP002018">
    <property type="protein sequence ID" value="AEM39987.1"/>
    <property type="molecule type" value="Genomic_DNA"/>
</dbReference>
<sequence length="845" mass="91537">MKAEAAARAFWPLWVAFALTLALWLSGWRGPWVFYLLGAGVLAMLGALVLGLRRYRAPTTAAVIARLDRAIPNQPLAALLDAQATGLNDPAAQALWRAHLRRMIAAAGGAKAGWPQFDLAGRDRLGLRHLALVALVGAAIFGQRGGPVVTPDLPGFSGTDYPLASWEGWATPPTFTGLPTLYLGDQPEGAMDLPEGTRIQLNLYDAAGTLSVEQTVSAPQDPQAPEQIFTVAQDGSLIINGAPGAEWDIGMLPDQPPEITLLDERTADADGRFQWPFTAFDDYAITGGHVTISLDLDKVERLYGLAAAPSATDPVVLDLPLPFTGARREITGDVTDTLSQHVFAGLPVTVQAEVVDAAGQVGRSAMIEMTLPGKRFFQPVARAIAEQRRDLLWSVDNQPRVLGLLRAIYFQPETLITNRNTQLRLSYAIRMMTRDTVDVPEVAQLLWEIAIQFEEGALSDARERLRRAQERLDEAMRSGASAAEIQELMDELRAATEAYLDMLAENMVPGESTLDQPPRDQGEQQTVTQDQIQALMDRIQELMNEGRMAEAAQLMEQLNELLENLQMQEGEGGESRDGEGQGGAMQDLQDTLRNQQQLSDETFRQMQEEFGRNRGQQGQQPTPDEGTDQSPDEGADEGANEGGQGQPGDNPDMQGQGGGADPDQPSEGGTGGPGAGDPQDGPDLGGAQRALRDQLETLRDALPEVEGESADRAAEALDRAEGAMENAERAIEQGNLPEAIDQQGAALDALREGMQAMREAINQQQQGESGEYRQGEDNPSASAPQRNDPLGRGGGAGGPQGERENAVPENGQRRADDILNELRRRAGERERAEEELDYLRRLLEE</sequence>
<dbReference type="HOGENOM" id="CLU_015405_0_0_5"/>
<dbReference type="Pfam" id="PF13779">
    <property type="entry name" value="DUF4175"/>
    <property type="match status" value="1"/>
</dbReference>
<feature type="compositionally biased region" description="Gly residues" evidence="1">
    <location>
        <begin position="791"/>
        <end position="800"/>
    </location>
</feature>
<feature type="compositionally biased region" description="Low complexity" evidence="1">
    <location>
        <begin position="676"/>
        <end position="686"/>
    </location>
</feature>
<organism evidence="3 4">
    <name type="scientific">Ketogulonicigenium vulgare (strain WSH-001)</name>
    <dbReference type="NCBI Taxonomy" id="759362"/>
    <lineage>
        <taxon>Bacteria</taxon>
        <taxon>Pseudomonadati</taxon>
        <taxon>Pseudomonadota</taxon>
        <taxon>Alphaproteobacteria</taxon>
        <taxon>Rhodobacterales</taxon>
        <taxon>Roseobacteraceae</taxon>
        <taxon>Ketogulonicigenium</taxon>
    </lineage>
</organism>
<proteinExistence type="predicted"/>
<feature type="transmembrane region" description="Helical" evidence="2">
    <location>
        <begin position="125"/>
        <end position="142"/>
    </location>
</feature>
<keyword evidence="2" id="KW-1133">Transmembrane helix</keyword>
<feature type="transmembrane region" description="Helical" evidence="2">
    <location>
        <begin position="9"/>
        <end position="26"/>
    </location>
</feature>
<dbReference type="eggNOG" id="COG0840">
    <property type="taxonomic scope" value="Bacteria"/>
</dbReference>
<keyword evidence="2" id="KW-0812">Transmembrane</keyword>
<feature type="compositionally biased region" description="Basic and acidic residues" evidence="1">
    <location>
        <begin position="709"/>
        <end position="731"/>
    </location>
</feature>
<dbReference type="KEGG" id="kvl:KVU_0148"/>
<feature type="compositionally biased region" description="Acidic residues" evidence="1">
    <location>
        <begin position="625"/>
        <end position="639"/>
    </location>
</feature>
<accession>F9Y8H8</accession>